<evidence type="ECO:0008006" key="9">
    <source>
        <dbReference type="Google" id="ProtNLM"/>
    </source>
</evidence>
<keyword evidence="3" id="KW-0576">Peroxisome</keyword>
<dbReference type="PANTHER" id="PTHR12652:SF23">
    <property type="entry name" value="MICROBODY (PEROXISOME) PROLIFERATION PROTEIN PEROXIN 11B (EUROFUNG)"/>
    <property type="match status" value="1"/>
</dbReference>
<dbReference type="eggNOG" id="ENOG502SS81">
    <property type="taxonomic scope" value="Eukaryota"/>
</dbReference>
<protein>
    <recommendedName>
        <fullName evidence="9">Peroxin-11B</fullName>
    </recommendedName>
</protein>
<proteinExistence type="predicted"/>
<name>W9Y906_9EURO</name>
<gene>
    <name evidence="7" type="ORF">A1O1_06500</name>
</gene>
<dbReference type="HOGENOM" id="CLU_049216_1_1_1"/>
<comment type="caution">
    <text evidence="7">The sequence shown here is derived from an EMBL/GenBank/DDBJ whole genome shotgun (WGS) entry which is preliminary data.</text>
</comment>
<dbReference type="EMBL" id="AMWN01000005">
    <property type="protein sequence ID" value="EXJ86130.1"/>
    <property type="molecule type" value="Genomic_DNA"/>
</dbReference>
<sequence length="238" mass="26181">MSSSLSVSQIGENINSPLAIEVAQWATAKNQFALARRYLRLFKWIDCFTVAHAEYQAYGNTPPRPNDEKEQKASGDNVRILLSVLKWSFLGIYLFMEMFTITNALSITSYSWGPALQIEALKFWFYALAVSVVLGIYDLSLLASSSVSTRERKDDSPTTRTPNDEKKPTTQSTNPPSSEVQTSAKRRAVCKQIVIDGCDLLIPGAVVGWVPLDPVTVGMAGSISALLGASDVWARVNR</sequence>
<evidence type="ECO:0000256" key="3">
    <source>
        <dbReference type="ARBA" id="ARBA00023140"/>
    </source>
</evidence>
<dbReference type="InterPro" id="IPR008733">
    <property type="entry name" value="PEX11"/>
</dbReference>
<dbReference type="GeneID" id="19161367"/>
<dbReference type="Pfam" id="PF05648">
    <property type="entry name" value="PEX11"/>
    <property type="match status" value="1"/>
</dbReference>
<dbReference type="RefSeq" id="XP_007725568.1">
    <property type="nucleotide sequence ID" value="XM_007727378.1"/>
</dbReference>
<evidence type="ECO:0000313" key="7">
    <source>
        <dbReference type="EMBL" id="EXJ86130.1"/>
    </source>
</evidence>
<feature type="compositionally biased region" description="Polar residues" evidence="5">
    <location>
        <begin position="169"/>
        <end position="183"/>
    </location>
</feature>
<keyword evidence="1" id="KW-0962">Peroxisome biogenesis</keyword>
<dbReference type="Proteomes" id="UP000019484">
    <property type="component" value="Unassembled WGS sequence"/>
</dbReference>
<keyword evidence="8" id="KW-1185">Reference proteome</keyword>
<feature type="transmembrane region" description="Helical" evidence="6">
    <location>
        <begin position="123"/>
        <end position="143"/>
    </location>
</feature>
<reference evidence="7 8" key="1">
    <citation type="submission" date="2013-03" db="EMBL/GenBank/DDBJ databases">
        <title>The Genome Sequence of Capronia coronata CBS 617.96.</title>
        <authorList>
            <consortium name="The Broad Institute Genomics Platform"/>
            <person name="Cuomo C."/>
            <person name="de Hoog S."/>
            <person name="Gorbushina A."/>
            <person name="Walker B."/>
            <person name="Young S.K."/>
            <person name="Zeng Q."/>
            <person name="Gargeya S."/>
            <person name="Fitzgerald M."/>
            <person name="Haas B."/>
            <person name="Abouelleil A."/>
            <person name="Allen A.W."/>
            <person name="Alvarado L."/>
            <person name="Arachchi H.M."/>
            <person name="Berlin A.M."/>
            <person name="Chapman S.B."/>
            <person name="Gainer-Dewar J."/>
            <person name="Goldberg J."/>
            <person name="Griggs A."/>
            <person name="Gujja S."/>
            <person name="Hansen M."/>
            <person name="Howarth C."/>
            <person name="Imamovic A."/>
            <person name="Ireland A."/>
            <person name="Larimer J."/>
            <person name="McCowan C."/>
            <person name="Murphy C."/>
            <person name="Pearson M."/>
            <person name="Poon T.W."/>
            <person name="Priest M."/>
            <person name="Roberts A."/>
            <person name="Saif S."/>
            <person name="Shea T."/>
            <person name="Sisk P."/>
            <person name="Sykes S."/>
            <person name="Wortman J."/>
            <person name="Nusbaum C."/>
            <person name="Birren B."/>
        </authorList>
    </citation>
    <scope>NUCLEOTIDE SEQUENCE [LARGE SCALE GENOMIC DNA]</scope>
    <source>
        <strain evidence="7 8">CBS 617.96</strain>
    </source>
</reference>
<dbReference type="GO" id="GO:0005778">
    <property type="term" value="C:peroxisomal membrane"/>
    <property type="evidence" value="ECO:0007669"/>
    <property type="project" value="UniProtKB-SubCell"/>
</dbReference>
<dbReference type="AlphaFoldDB" id="W9Y906"/>
<keyword evidence="6" id="KW-1133">Transmembrane helix</keyword>
<feature type="transmembrane region" description="Helical" evidence="6">
    <location>
        <begin position="89"/>
        <end position="111"/>
    </location>
</feature>
<organism evidence="7 8">
    <name type="scientific">Capronia coronata CBS 617.96</name>
    <dbReference type="NCBI Taxonomy" id="1182541"/>
    <lineage>
        <taxon>Eukaryota</taxon>
        <taxon>Fungi</taxon>
        <taxon>Dikarya</taxon>
        <taxon>Ascomycota</taxon>
        <taxon>Pezizomycotina</taxon>
        <taxon>Eurotiomycetes</taxon>
        <taxon>Chaetothyriomycetidae</taxon>
        <taxon>Chaetothyriales</taxon>
        <taxon>Herpotrichiellaceae</taxon>
        <taxon>Capronia</taxon>
    </lineage>
</organism>
<dbReference type="OrthoDB" id="3636394at2759"/>
<evidence type="ECO:0000256" key="4">
    <source>
        <dbReference type="ARBA" id="ARBA00046271"/>
    </source>
</evidence>
<accession>W9Y906</accession>
<evidence type="ECO:0000256" key="6">
    <source>
        <dbReference type="SAM" id="Phobius"/>
    </source>
</evidence>
<evidence type="ECO:0000313" key="8">
    <source>
        <dbReference type="Proteomes" id="UP000019484"/>
    </source>
</evidence>
<evidence type="ECO:0000256" key="1">
    <source>
        <dbReference type="ARBA" id="ARBA00022593"/>
    </source>
</evidence>
<comment type="subcellular location">
    <subcellularLocation>
        <location evidence="4">Peroxisome membrane</location>
    </subcellularLocation>
</comment>
<dbReference type="PANTHER" id="PTHR12652">
    <property type="entry name" value="PEROXISOMAL BIOGENESIS FACTOR 11"/>
    <property type="match status" value="1"/>
</dbReference>
<feature type="region of interest" description="Disordered" evidence="5">
    <location>
        <begin position="150"/>
        <end position="184"/>
    </location>
</feature>
<dbReference type="GO" id="GO:0016559">
    <property type="term" value="P:peroxisome fission"/>
    <property type="evidence" value="ECO:0007669"/>
    <property type="project" value="InterPro"/>
</dbReference>
<evidence type="ECO:0000256" key="5">
    <source>
        <dbReference type="SAM" id="MobiDB-lite"/>
    </source>
</evidence>
<evidence type="ECO:0000256" key="2">
    <source>
        <dbReference type="ARBA" id="ARBA00023136"/>
    </source>
</evidence>
<keyword evidence="6" id="KW-0812">Transmembrane</keyword>
<keyword evidence="2 6" id="KW-0472">Membrane</keyword>
<feature type="compositionally biased region" description="Basic and acidic residues" evidence="5">
    <location>
        <begin position="150"/>
        <end position="168"/>
    </location>
</feature>